<dbReference type="AlphaFoldDB" id="A0A4S3MS62"/>
<protein>
    <recommendedName>
        <fullName evidence="3">Sulfotransferase family protein</fullName>
    </recommendedName>
</protein>
<dbReference type="EMBL" id="SSND01000001">
    <property type="protein sequence ID" value="THD85380.1"/>
    <property type="molecule type" value="Genomic_DNA"/>
</dbReference>
<keyword evidence="2" id="KW-1185">Reference proteome</keyword>
<organism evidence="1 2">
    <name type="scientific">Aliigemmobacter aestuarii</name>
    <dbReference type="NCBI Taxonomy" id="1445661"/>
    <lineage>
        <taxon>Bacteria</taxon>
        <taxon>Pseudomonadati</taxon>
        <taxon>Pseudomonadota</taxon>
        <taxon>Alphaproteobacteria</taxon>
        <taxon>Rhodobacterales</taxon>
        <taxon>Paracoccaceae</taxon>
        <taxon>Aliigemmobacter</taxon>
    </lineage>
</organism>
<evidence type="ECO:0000313" key="1">
    <source>
        <dbReference type="EMBL" id="THD85380.1"/>
    </source>
</evidence>
<reference evidence="1 2" key="1">
    <citation type="submission" date="2019-04" db="EMBL/GenBank/DDBJ databases">
        <title>Draft genome sequence of Gemmobacter aestuarii sp. nov.</title>
        <authorList>
            <person name="Hameed A."/>
            <person name="Lin S.-Y."/>
            <person name="Shahina M."/>
            <person name="Lai W.-A."/>
            <person name="Young C.-C."/>
        </authorList>
    </citation>
    <scope>NUCLEOTIDE SEQUENCE [LARGE SCALE GENOMIC DNA]</scope>
    <source>
        <strain evidence="1 2">CC-PW-75</strain>
    </source>
</reference>
<name>A0A4S3MS62_9RHOB</name>
<dbReference type="RefSeq" id="WP_136393754.1">
    <property type="nucleotide sequence ID" value="NZ_SSND01000001.1"/>
</dbReference>
<dbReference type="InterPro" id="IPR027417">
    <property type="entry name" value="P-loop_NTPase"/>
</dbReference>
<comment type="caution">
    <text evidence="1">The sequence shown here is derived from an EMBL/GenBank/DDBJ whole genome shotgun (WGS) entry which is preliminary data.</text>
</comment>
<evidence type="ECO:0000313" key="2">
    <source>
        <dbReference type="Proteomes" id="UP000309450"/>
    </source>
</evidence>
<sequence>MSRTSALIIRGKPVTEGPRTYIAYGAMRGGTTMVAGVMRGLGIFLGDNLDENNQESADFHDKPVPEMVEAIKRNNEAHDVWGWKFPNAADYADRLWPHLRAPHLICVFRDSVANGQGLNRWHPYGPIPAIQESILRQQRNINLIATRAGAPAILISYEKAERNKREFIEEFSAALGLKADHSKFDFEGFMEASAYKKFDEFVKG</sequence>
<dbReference type="Gene3D" id="3.40.50.300">
    <property type="entry name" value="P-loop containing nucleotide triphosphate hydrolases"/>
    <property type="match status" value="1"/>
</dbReference>
<dbReference type="Proteomes" id="UP000309450">
    <property type="component" value="Unassembled WGS sequence"/>
</dbReference>
<dbReference type="SUPFAM" id="SSF52540">
    <property type="entry name" value="P-loop containing nucleoside triphosphate hydrolases"/>
    <property type="match status" value="1"/>
</dbReference>
<evidence type="ECO:0008006" key="3">
    <source>
        <dbReference type="Google" id="ProtNLM"/>
    </source>
</evidence>
<accession>A0A4S3MS62</accession>
<gene>
    <name evidence="1" type="ORF">E7811_06705</name>
</gene>
<proteinExistence type="predicted"/>
<dbReference type="OrthoDB" id="8100534at2"/>